<organism evidence="2 3">
    <name type="scientific">Penicillium flavigenum</name>
    <dbReference type="NCBI Taxonomy" id="254877"/>
    <lineage>
        <taxon>Eukaryota</taxon>
        <taxon>Fungi</taxon>
        <taxon>Dikarya</taxon>
        <taxon>Ascomycota</taxon>
        <taxon>Pezizomycotina</taxon>
        <taxon>Eurotiomycetes</taxon>
        <taxon>Eurotiomycetidae</taxon>
        <taxon>Eurotiales</taxon>
        <taxon>Aspergillaceae</taxon>
        <taxon>Penicillium</taxon>
    </lineage>
</organism>
<dbReference type="EMBL" id="MLQL01000103">
    <property type="protein sequence ID" value="OQE09688.1"/>
    <property type="molecule type" value="Genomic_DNA"/>
</dbReference>
<reference evidence="3" key="1">
    <citation type="journal article" date="2017" name="Nat. Microbiol.">
        <title>Global analysis of biosynthetic gene clusters reveals vast potential of secondary metabolite production in Penicillium species.</title>
        <authorList>
            <person name="Nielsen J.C."/>
            <person name="Grijseels S."/>
            <person name="Prigent S."/>
            <person name="Ji B."/>
            <person name="Dainat J."/>
            <person name="Nielsen K.F."/>
            <person name="Frisvad J.C."/>
            <person name="Workman M."/>
            <person name="Nielsen J."/>
        </authorList>
    </citation>
    <scope>NUCLEOTIDE SEQUENCE [LARGE SCALE GENOMIC DNA]</scope>
    <source>
        <strain evidence="3">IBT 14082</strain>
    </source>
</reference>
<evidence type="ECO:0000313" key="3">
    <source>
        <dbReference type="Proteomes" id="UP000191342"/>
    </source>
</evidence>
<gene>
    <name evidence="2" type="ORF">PENFLA_c103G01498</name>
</gene>
<evidence type="ECO:0000256" key="1">
    <source>
        <dbReference type="SAM" id="SignalP"/>
    </source>
</evidence>
<keyword evidence="3" id="KW-1185">Reference proteome</keyword>
<protein>
    <submittedName>
        <fullName evidence="2">Uncharacterized protein</fullName>
    </submittedName>
</protein>
<dbReference type="Proteomes" id="UP000191342">
    <property type="component" value="Unassembled WGS sequence"/>
</dbReference>
<proteinExistence type="predicted"/>
<comment type="caution">
    <text evidence="2">The sequence shown here is derived from an EMBL/GenBank/DDBJ whole genome shotgun (WGS) entry which is preliminary data.</text>
</comment>
<feature type="signal peptide" evidence="1">
    <location>
        <begin position="1"/>
        <end position="20"/>
    </location>
</feature>
<keyword evidence="1" id="KW-0732">Signal</keyword>
<accession>A0A1V6S746</accession>
<sequence>MRPIFMITLLISASMGLSVGEDKSNTLTQRTPDGYNHLTAAIAKIGVEIPTAKSYATALEADVLKAERAAKSGDTAAVTRALTKFAKDLSAGAYTVGSNPELYLLADKIAPAELRQLTRKIVTGEEGSLKAVDNLMEQFAQLFVNA</sequence>
<evidence type="ECO:0000313" key="2">
    <source>
        <dbReference type="EMBL" id="OQE09688.1"/>
    </source>
</evidence>
<dbReference type="AlphaFoldDB" id="A0A1V6S746"/>
<dbReference type="OrthoDB" id="4296029at2759"/>
<feature type="chain" id="PRO_5012596355" evidence="1">
    <location>
        <begin position="21"/>
        <end position="146"/>
    </location>
</feature>
<name>A0A1V6S746_9EURO</name>